<protein>
    <recommendedName>
        <fullName evidence="1">non-specific serine/threonine protein kinase</fullName>
        <ecNumber evidence="1">2.7.11.1</ecNumber>
    </recommendedName>
</protein>
<keyword evidence="4" id="KW-0547">Nucleotide-binding</keyword>
<dbReference type="PANTHER" id="PTHR47634:SF9">
    <property type="entry name" value="PROTEIN KINASE DOMAIN-CONTAINING PROTEIN-RELATED"/>
    <property type="match status" value="1"/>
</dbReference>
<dbReference type="EC" id="2.7.11.1" evidence="1"/>
<dbReference type="GO" id="GO:0050684">
    <property type="term" value="P:regulation of mRNA processing"/>
    <property type="evidence" value="ECO:0007669"/>
    <property type="project" value="TreeGrafter"/>
</dbReference>
<keyword evidence="6" id="KW-0067">ATP-binding</keyword>
<evidence type="ECO:0000256" key="3">
    <source>
        <dbReference type="ARBA" id="ARBA00022679"/>
    </source>
</evidence>
<sequence length="954" mass="107773">MLDAQKEAEAKIDLLTSSNGPLVTGIYKISSLTKEVKTKRQLLTKKLTNIQFAAKQFDWTILLDAASTLVSLRADPKSIVDTVKQGYEIYKKVTDESTAKNLHGDAVKKEYIIDQLAQCSDTLESLEKAFTTRKDNQIEIDDPGALKIMATKGNIQKILREFKNAIVEKDKKDIESALDDYIAVTLNRNNAVLDYNSSLQLLFEASNAREYSKSQAESLGQRRHTLDPNTPAILFWLRKTRDNMRLQLMQRLNYESRAIRFWGLKKHLDYSSPGPLRSFIELRDGQSKLNAAYEDSLNSYANNIRVTWPREEKEKGLFYILSHAELKAFKQRQRLTTSKGDDGVYSASIRLEPGAPPFGPGRADVRINQVRLWLLGVEVKADNAGRKQLMVKIAHSGNETLENTDRQALGFSHDAVNIQFEYNTAKVQTSDDFKTDVVFGKQGLENDWSGGDSKPTASTFAAIGPFTEWRFSIRESENVGLDMRSVTAAYVEFRADKIHSAGRKLDMIDIPYGAVIDDEWRFEPITLPCEWVEDYRPGGYHPVVLGDIFNNGQYKVIRKLGEGSYSTVWLALHLLYFVVHCCLFRFRNRGYVALKILVSEISGSTTELRILRHITEVAPAEGGRHITRLLGEFEHHGPNGVHRCLVFEPMGPSVNTMVEELPQFKPRMRGMKIRYPLRMAKSILKQSLQALAFLHENGIAHGDFQPGNILFTLDDIGSTPEDVLRQEENVQAESISPPVQRLDGKEDKWAPRYLCVAQPLVPFTYYAEGFKVKLSDMGGAYFFTDPPTKPVTPLGLRAPELILTGAVDNTLDIWSFGCLVFELITGQPLFCIPGSDFEDDDHLLSLTDRLGALPDELFKHWKTSSLYFTSERKLFNCQLGGVAPGEEPLMVEQTSMEELFDQAGPDLDEEEARKVKALIRWILQYDPAKRPSPAEILSDPWFCEIDVESESARV</sequence>
<dbReference type="InterPro" id="IPR000719">
    <property type="entry name" value="Prot_kinase_dom"/>
</dbReference>
<feature type="domain" description="Protein kinase" evidence="9">
    <location>
        <begin position="554"/>
        <end position="942"/>
    </location>
</feature>
<accession>I7ZP87</accession>
<evidence type="ECO:0000256" key="1">
    <source>
        <dbReference type="ARBA" id="ARBA00012513"/>
    </source>
</evidence>
<gene>
    <name evidence="10" type="ORF">Ao3042_10347</name>
</gene>
<dbReference type="GO" id="GO:0004674">
    <property type="term" value="F:protein serine/threonine kinase activity"/>
    <property type="evidence" value="ECO:0007669"/>
    <property type="project" value="UniProtKB-KW"/>
</dbReference>
<dbReference type="HOGENOM" id="CLU_309035_0_0_1"/>
<dbReference type="PANTHER" id="PTHR47634">
    <property type="entry name" value="PROTEIN KINASE DOMAIN-CONTAINING PROTEIN-RELATED"/>
    <property type="match status" value="1"/>
</dbReference>
<dbReference type="GO" id="GO:0000245">
    <property type="term" value="P:spliceosomal complex assembly"/>
    <property type="evidence" value="ECO:0007669"/>
    <property type="project" value="TreeGrafter"/>
</dbReference>
<reference evidence="10 11" key="1">
    <citation type="journal article" date="2012" name="Eukaryot. Cell">
        <title>Draft genome sequence of Aspergillus oryzae strain 3.042.</title>
        <authorList>
            <person name="Zhao G."/>
            <person name="Yao Y."/>
            <person name="Qi W."/>
            <person name="Wang C."/>
            <person name="Hou L."/>
            <person name="Zeng B."/>
            <person name="Cao X."/>
        </authorList>
    </citation>
    <scope>NUCLEOTIDE SEQUENCE [LARGE SCALE GENOMIC DNA]</scope>
    <source>
        <strain evidence="10 11">3.042</strain>
    </source>
</reference>
<comment type="catalytic activity">
    <reaction evidence="7">
        <text>L-threonyl-[protein] + ATP = O-phospho-L-threonyl-[protein] + ADP + H(+)</text>
        <dbReference type="Rhea" id="RHEA:46608"/>
        <dbReference type="Rhea" id="RHEA-COMP:11060"/>
        <dbReference type="Rhea" id="RHEA-COMP:11605"/>
        <dbReference type="ChEBI" id="CHEBI:15378"/>
        <dbReference type="ChEBI" id="CHEBI:30013"/>
        <dbReference type="ChEBI" id="CHEBI:30616"/>
        <dbReference type="ChEBI" id="CHEBI:61977"/>
        <dbReference type="ChEBI" id="CHEBI:456216"/>
        <dbReference type="EC" id="2.7.11.1"/>
    </reaction>
</comment>
<dbReference type="Gene3D" id="3.30.200.20">
    <property type="entry name" value="Phosphorylase Kinase, domain 1"/>
    <property type="match status" value="1"/>
</dbReference>
<keyword evidence="5 10" id="KW-0418">Kinase</keyword>
<keyword evidence="3" id="KW-0808">Transferase</keyword>
<dbReference type="InterPro" id="IPR051334">
    <property type="entry name" value="SRPK"/>
</dbReference>
<evidence type="ECO:0000256" key="6">
    <source>
        <dbReference type="ARBA" id="ARBA00022840"/>
    </source>
</evidence>
<dbReference type="Gene3D" id="1.10.510.10">
    <property type="entry name" value="Transferase(Phosphotransferase) domain 1"/>
    <property type="match status" value="1"/>
</dbReference>
<keyword evidence="2 10" id="KW-0723">Serine/threonine-protein kinase</keyword>
<dbReference type="Pfam" id="PF00069">
    <property type="entry name" value="Pkinase"/>
    <property type="match status" value="2"/>
</dbReference>
<dbReference type="InterPro" id="IPR011009">
    <property type="entry name" value="Kinase-like_dom_sf"/>
</dbReference>
<comment type="caution">
    <text evidence="10">The sequence shown here is derived from an EMBL/GenBank/DDBJ whole genome shotgun (WGS) entry which is preliminary data.</text>
</comment>
<evidence type="ECO:0000313" key="11">
    <source>
        <dbReference type="Proteomes" id="UP000002812"/>
    </source>
</evidence>
<evidence type="ECO:0000256" key="8">
    <source>
        <dbReference type="ARBA" id="ARBA00048679"/>
    </source>
</evidence>
<dbReference type="SMART" id="SM00220">
    <property type="entry name" value="S_TKc"/>
    <property type="match status" value="1"/>
</dbReference>
<evidence type="ECO:0000256" key="2">
    <source>
        <dbReference type="ARBA" id="ARBA00022527"/>
    </source>
</evidence>
<evidence type="ECO:0000256" key="7">
    <source>
        <dbReference type="ARBA" id="ARBA00047899"/>
    </source>
</evidence>
<dbReference type="AlphaFoldDB" id="I7ZP87"/>
<proteinExistence type="predicted"/>
<evidence type="ECO:0000313" key="10">
    <source>
        <dbReference type="EMBL" id="EIT73672.1"/>
    </source>
</evidence>
<dbReference type="OrthoDB" id="5979581at2759"/>
<dbReference type="Proteomes" id="UP000002812">
    <property type="component" value="Unassembled WGS sequence"/>
</dbReference>
<reference evidence="11" key="2">
    <citation type="submission" date="2012-06" db="EMBL/GenBank/DDBJ databases">
        <title>Comparative genomic analyses of Aspergillus oryzae 3.042 and A. oryzae RIB40 for soy-sauce fermentation.</title>
        <authorList>
            <person name="Zhao G."/>
            <person name="Hou L."/>
            <person name="Wang C."/>
            <person name="Cao X."/>
        </authorList>
    </citation>
    <scope>NUCLEOTIDE SEQUENCE [LARGE SCALE GENOMIC DNA]</scope>
    <source>
        <strain evidence="11">3.042</strain>
    </source>
</reference>
<name>I7ZP87_ASPO3</name>
<evidence type="ECO:0000259" key="9">
    <source>
        <dbReference type="PROSITE" id="PS50011"/>
    </source>
</evidence>
<comment type="catalytic activity">
    <reaction evidence="8">
        <text>L-seryl-[protein] + ATP = O-phospho-L-seryl-[protein] + ADP + H(+)</text>
        <dbReference type="Rhea" id="RHEA:17989"/>
        <dbReference type="Rhea" id="RHEA-COMP:9863"/>
        <dbReference type="Rhea" id="RHEA-COMP:11604"/>
        <dbReference type="ChEBI" id="CHEBI:15378"/>
        <dbReference type="ChEBI" id="CHEBI:29999"/>
        <dbReference type="ChEBI" id="CHEBI:30616"/>
        <dbReference type="ChEBI" id="CHEBI:83421"/>
        <dbReference type="ChEBI" id="CHEBI:456216"/>
        <dbReference type="EC" id="2.7.11.1"/>
    </reaction>
</comment>
<evidence type="ECO:0000256" key="5">
    <source>
        <dbReference type="ARBA" id="ARBA00022777"/>
    </source>
</evidence>
<dbReference type="EMBL" id="AKHY01000199">
    <property type="protein sequence ID" value="EIT73672.1"/>
    <property type="molecule type" value="Genomic_DNA"/>
</dbReference>
<evidence type="ECO:0000256" key="4">
    <source>
        <dbReference type="ARBA" id="ARBA00022741"/>
    </source>
</evidence>
<organism evidence="10 11">
    <name type="scientific">Aspergillus oryzae (strain 3.042)</name>
    <name type="common">Yellow koji mold</name>
    <dbReference type="NCBI Taxonomy" id="1160506"/>
    <lineage>
        <taxon>Eukaryota</taxon>
        <taxon>Fungi</taxon>
        <taxon>Dikarya</taxon>
        <taxon>Ascomycota</taxon>
        <taxon>Pezizomycotina</taxon>
        <taxon>Eurotiomycetes</taxon>
        <taxon>Eurotiomycetidae</taxon>
        <taxon>Eurotiales</taxon>
        <taxon>Aspergillaceae</taxon>
        <taxon>Aspergillus</taxon>
        <taxon>Aspergillus subgen. Circumdati</taxon>
    </lineage>
</organism>
<dbReference type="GO" id="GO:0005524">
    <property type="term" value="F:ATP binding"/>
    <property type="evidence" value="ECO:0007669"/>
    <property type="project" value="UniProtKB-KW"/>
</dbReference>
<dbReference type="CDD" id="cd05118">
    <property type="entry name" value="STKc_CMGC"/>
    <property type="match status" value="1"/>
</dbReference>
<dbReference type="SUPFAM" id="SSF56112">
    <property type="entry name" value="Protein kinase-like (PK-like)"/>
    <property type="match status" value="1"/>
</dbReference>
<dbReference type="PROSITE" id="PS50011">
    <property type="entry name" value="PROTEIN_KINASE_DOM"/>
    <property type="match status" value="1"/>
</dbReference>